<evidence type="ECO:0000256" key="1">
    <source>
        <dbReference type="ARBA" id="ARBA00010746"/>
    </source>
</evidence>
<dbReference type="Gramene" id="Pp3c14_380V3.4">
    <property type="protein sequence ID" value="PAC:32960305.CDS.1"/>
    <property type="gene ID" value="Pp3c14_380"/>
</dbReference>
<comment type="function">
    <text evidence="4">Dirigent proteins impart stereoselectivity on the phenoxy radical-coupling reaction, yielding optically active lignans from two molecules of coniferyl alcohol in the biosynthesis of lignans, flavonolignans, and alkaloids and thus plays a central role in plant secondary metabolism.</text>
</comment>
<dbReference type="Proteomes" id="UP000006727">
    <property type="component" value="Chromosome 14"/>
</dbReference>
<dbReference type="PaxDb" id="3218-PP1S360_13V6.2"/>
<keyword evidence="3 4" id="KW-0964">Secreted</keyword>
<accession>A0A2K1JFW9</accession>
<dbReference type="GeneID" id="112291423"/>
<dbReference type="GO" id="GO:0009699">
    <property type="term" value="P:phenylpropanoid biosynthetic process"/>
    <property type="evidence" value="ECO:0007669"/>
    <property type="project" value="UniProtKB-ARBA"/>
</dbReference>
<dbReference type="Gramene" id="Pp3c14_380V3.3">
    <property type="protein sequence ID" value="PAC:32960304.CDS.1"/>
    <property type="gene ID" value="Pp3c14_380"/>
</dbReference>
<dbReference type="Gramene" id="Pp3c14_380V3.2">
    <property type="protein sequence ID" value="PAC:32960303.CDS.1"/>
    <property type="gene ID" value="Pp3c14_380"/>
</dbReference>
<evidence type="ECO:0000256" key="3">
    <source>
        <dbReference type="ARBA" id="ARBA00022525"/>
    </source>
</evidence>
<dbReference type="Gene3D" id="2.40.480.10">
    <property type="entry name" value="Allene oxide cyclase-like"/>
    <property type="match status" value="1"/>
</dbReference>
<reference evidence="6" key="3">
    <citation type="submission" date="2020-12" db="UniProtKB">
        <authorList>
            <consortium name="EnsemblPlants"/>
        </authorList>
    </citation>
    <scope>IDENTIFICATION</scope>
</reference>
<sequence>MTTTPLSQVSQSILTAIITSRQDFFNGSSIRSSLSLRSYRSCLEPARAQASISGWQSAEPTKRNKSIITRASLKELVSVVDERKVKEKMVFYIHEIRSADMTATLKVASLPENTAPLQWGSILVFDNEVREGEGTDSKLIARERGWGCITDKDSADGLQLFSKITFTDGKYEGSSLTFSGNVGGAATPYELIILGGTGHFRGAHGFVLADNCPNQGNLFIFQWNVFVTKDNVGLL</sequence>
<reference evidence="5 7" key="1">
    <citation type="journal article" date="2008" name="Science">
        <title>The Physcomitrella genome reveals evolutionary insights into the conquest of land by plants.</title>
        <authorList>
            <person name="Rensing S."/>
            <person name="Lang D."/>
            <person name="Zimmer A."/>
            <person name="Terry A."/>
            <person name="Salamov A."/>
            <person name="Shapiro H."/>
            <person name="Nishiyama T."/>
            <person name="Perroud P.-F."/>
            <person name="Lindquist E."/>
            <person name="Kamisugi Y."/>
            <person name="Tanahashi T."/>
            <person name="Sakakibara K."/>
            <person name="Fujita T."/>
            <person name="Oishi K."/>
            <person name="Shin-I T."/>
            <person name="Kuroki Y."/>
            <person name="Toyoda A."/>
            <person name="Suzuki Y."/>
            <person name="Hashimoto A."/>
            <person name="Yamaguchi K."/>
            <person name="Sugano A."/>
            <person name="Kohara Y."/>
            <person name="Fujiyama A."/>
            <person name="Anterola A."/>
            <person name="Aoki S."/>
            <person name="Ashton N."/>
            <person name="Barbazuk W.B."/>
            <person name="Barker E."/>
            <person name="Bennetzen J."/>
            <person name="Bezanilla M."/>
            <person name="Blankenship R."/>
            <person name="Cho S.H."/>
            <person name="Dutcher S."/>
            <person name="Estelle M."/>
            <person name="Fawcett J.A."/>
            <person name="Gundlach H."/>
            <person name="Hanada K."/>
            <person name="Heyl A."/>
            <person name="Hicks K.A."/>
            <person name="Hugh J."/>
            <person name="Lohr M."/>
            <person name="Mayer K."/>
            <person name="Melkozernov A."/>
            <person name="Murata T."/>
            <person name="Nelson D."/>
            <person name="Pils B."/>
            <person name="Prigge M."/>
            <person name="Reiss B."/>
            <person name="Renner T."/>
            <person name="Rombauts S."/>
            <person name="Rushton P."/>
            <person name="Sanderfoot A."/>
            <person name="Schween G."/>
            <person name="Shiu S.-H."/>
            <person name="Stueber K."/>
            <person name="Theodoulou F.L."/>
            <person name="Tu H."/>
            <person name="Van de Peer Y."/>
            <person name="Verrier P.J."/>
            <person name="Waters E."/>
            <person name="Wood A."/>
            <person name="Yang L."/>
            <person name="Cove D."/>
            <person name="Cuming A."/>
            <person name="Hasebe M."/>
            <person name="Lucas S."/>
            <person name="Mishler D.B."/>
            <person name="Reski R."/>
            <person name="Grigoriev I."/>
            <person name="Quatrano R.S."/>
            <person name="Boore J.L."/>
        </authorList>
    </citation>
    <scope>NUCLEOTIDE SEQUENCE [LARGE SCALE GENOMIC DNA]</scope>
    <source>
        <strain evidence="6 7">cv. Gransden 2004</strain>
    </source>
</reference>
<organism evidence="5">
    <name type="scientific">Physcomitrium patens</name>
    <name type="common">Spreading-leaved earth moss</name>
    <name type="synonym">Physcomitrella patens</name>
    <dbReference type="NCBI Taxonomy" id="3218"/>
    <lineage>
        <taxon>Eukaryota</taxon>
        <taxon>Viridiplantae</taxon>
        <taxon>Streptophyta</taxon>
        <taxon>Embryophyta</taxon>
        <taxon>Bryophyta</taxon>
        <taxon>Bryophytina</taxon>
        <taxon>Bryopsida</taxon>
        <taxon>Funariidae</taxon>
        <taxon>Funariales</taxon>
        <taxon>Funariaceae</taxon>
        <taxon>Physcomitrium</taxon>
    </lineage>
</organism>
<evidence type="ECO:0000313" key="7">
    <source>
        <dbReference type="Proteomes" id="UP000006727"/>
    </source>
</evidence>
<dbReference type="OMA" id="MYLHEFQ"/>
<dbReference type="InterPro" id="IPR044859">
    <property type="entry name" value="Allene_oxi_cyc_Dirigent"/>
</dbReference>
<gene>
    <name evidence="6" type="primary">LOC112291423</name>
    <name evidence="5" type="ORF">PHYPA_017832</name>
</gene>
<dbReference type="PANTHER" id="PTHR21495">
    <property type="entry name" value="NUCLEOPORIN-RELATED"/>
    <property type="match status" value="1"/>
</dbReference>
<dbReference type="EnsemblPlants" id="Pp3c14_380V3.3">
    <property type="protein sequence ID" value="PAC:32960304.CDS.1"/>
    <property type="gene ID" value="Pp3c14_380"/>
</dbReference>
<dbReference type="Pfam" id="PF03018">
    <property type="entry name" value="Dirigent"/>
    <property type="match status" value="1"/>
</dbReference>
<dbReference type="RefSeq" id="XP_024394550.1">
    <property type="nucleotide sequence ID" value="XM_024538782.2"/>
</dbReference>
<dbReference type="GO" id="GO:0048046">
    <property type="term" value="C:apoplast"/>
    <property type="evidence" value="ECO:0007669"/>
    <property type="project" value="UniProtKB-SubCell"/>
</dbReference>
<dbReference type="Gramene" id="Pp3c14_380V3.1">
    <property type="protein sequence ID" value="PAC:32960302.CDS.1"/>
    <property type="gene ID" value="Pp3c14_380"/>
</dbReference>
<dbReference type="RefSeq" id="XP_024394549.1">
    <property type="nucleotide sequence ID" value="XM_024538781.2"/>
</dbReference>
<comment type="similarity">
    <text evidence="1 4">Belongs to the plant dirigent protein family.</text>
</comment>
<protein>
    <recommendedName>
        <fullName evidence="4">Dirigent protein</fullName>
    </recommendedName>
</protein>
<dbReference type="Gramene" id="Pp3c14_380V3.5">
    <property type="protein sequence ID" value="PAC:32960306.CDS.1"/>
    <property type="gene ID" value="Pp3c14_380"/>
</dbReference>
<dbReference type="InterPro" id="IPR004265">
    <property type="entry name" value="Dirigent"/>
</dbReference>
<dbReference type="EnsemblPlants" id="Pp3c14_380V3.4">
    <property type="protein sequence ID" value="PAC:32960305.CDS.1"/>
    <property type="gene ID" value="Pp3c14_380"/>
</dbReference>
<dbReference type="EnsemblPlants" id="Pp3c14_380V3.5">
    <property type="protein sequence ID" value="PAC:32960306.CDS.1"/>
    <property type="gene ID" value="Pp3c14_380"/>
</dbReference>
<dbReference type="OrthoDB" id="1928589at2759"/>
<dbReference type="EnsemblPlants" id="Pp3c14_380V3.2">
    <property type="protein sequence ID" value="PAC:32960303.CDS.1"/>
    <property type="gene ID" value="Pp3c14_380"/>
</dbReference>
<comment type="subunit">
    <text evidence="2 4">Homodimer.</text>
</comment>
<evidence type="ECO:0000313" key="5">
    <source>
        <dbReference type="EMBL" id="PNR40430.1"/>
    </source>
</evidence>
<dbReference type="EMBL" id="ABEU02000014">
    <property type="protein sequence ID" value="PNR40430.1"/>
    <property type="molecule type" value="Genomic_DNA"/>
</dbReference>
<dbReference type="RefSeq" id="XP_024394548.1">
    <property type="nucleotide sequence ID" value="XM_024538780.2"/>
</dbReference>
<dbReference type="EnsemblPlants" id="Pp3c14_380V3.1">
    <property type="protein sequence ID" value="PAC:32960302.CDS.1"/>
    <property type="gene ID" value="Pp3c14_380"/>
</dbReference>
<keyword evidence="7" id="KW-1185">Reference proteome</keyword>
<dbReference type="AlphaFoldDB" id="A0A2K1JFW9"/>
<reference evidence="5 7" key="2">
    <citation type="journal article" date="2018" name="Plant J.">
        <title>The Physcomitrella patens chromosome-scale assembly reveals moss genome structure and evolution.</title>
        <authorList>
            <person name="Lang D."/>
            <person name="Ullrich K.K."/>
            <person name="Murat F."/>
            <person name="Fuchs J."/>
            <person name="Jenkins J."/>
            <person name="Haas F.B."/>
            <person name="Piednoel M."/>
            <person name="Gundlach H."/>
            <person name="Van Bel M."/>
            <person name="Meyberg R."/>
            <person name="Vives C."/>
            <person name="Morata J."/>
            <person name="Symeonidi A."/>
            <person name="Hiss M."/>
            <person name="Muchero W."/>
            <person name="Kamisugi Y."/>
            <person name="Saleh O."/>
            <person name="Blanc G."/>
            <person name="Decker E.L."/>
            <person name="van Gessel N."/>
            <person name="Grimwood J."/>
            <person name="Hayes R.D."/>
            <person name="Graham S.W."/>
            <person name="Gunter L.E."/>
            <person name="McDaniel S.F."/>
            <person name="Hoernstein S.N.W."/>
            <person name="Larsson A."/>
            <person name="Li F.W."/>
            <person name="Perroud P.F."/>
            <person name="Phillips J."/>
            <person name="Ranjan P."/>
            <person name="Rokshar D.S."/>
            <person name="Rothfels C.J."/>
            <person name="Schneider L."/>
            <person name="Shu S."/>
            <person name="Stevenson D.W."/>
            <person name="Thummler F."/>
            <person name="Tillich M."/>
            <person name="Villarreal Aguilar J.C."/>
            <person name="Widiez T."/>
            <person name="Wong G.K."/>
            <person name="Wymore A."/>
            <person name="Zhang Y."/>
            <person name="Zimmer A.D."/>
            <person name="Quatrano R.S."/>
            <person name="Mayer K.F.X."/>
            <person name="Goodstein D."/>
            <person name="Casacuberta J.M."/>
            <person name="Vandepoele K."/>
            <person name="Reski R."/>
            <person name="Cuming A.C."/>
            <person name="Tuskan G.A."/>
            <person name="Maumus F."/>
            <person name="Salse J."/>
            <person name="Schmutz J."/>
            <person name="Rensing S.A."/>
        </authorList>
    </citation>
    <scope>NUCLEOTIDE SEQUENCE [LARGE SCALE GENOMIC DNA]</scope>
    <source>
        <strain evidence="6 7">cv. Gransden 2004</strain>
    </source>
</reference>
<comment type="subcellular location">
    <subcellularLocation>
        <location evidence="4">Secreted</location>
        <location evidence="4">Extracellular space</location>
        <location evidence="4">Apoplast</location>
    </subcellularLocation>
</comment>
<name>A0A2K1JFW9_PHYPA</name>
<evidence type="ECO:0000256" key="4">
    <source>
        <dbReference type="RuleBase" id="RU363099"/>
    </source>
</evidence>
<proteinExistence type="inferred from homology"/>
<evidence type="ECO:0000256" key="2">
    <source>
        <dbReference type="ARBA" id="ARBA00011738"/>
    </source>
</evidence>
<keyword evidence="4" id="KW-0052">Apoplast</keyword>
<evidence type="ECO:0000313" key="6">
    <source>
        <dbReference type="EnsemblPlants" id="PAC:32960302.CDS.1"/>
    </source>
</evidence>